<keyword evidence="7" id="KW-1133">Transmembrane helix</keyword>
<dbReference type="Pfam" id="PF04130">
    <property type="entry name" value="GCP_C_terminal"/>
    <property type="match status" value="1"/>
</dbReference>
<dbReference type="GO" id="GO:0005874">
    <property type="term" value="C:microtubule"/>
    <property type="evidence" value="ECO:0007669"/>
    <property type="project" value="UniProtKB-KW"/>
</dbReference>
<dbReference type="GO" id="GO:0031122">
    <property type="term" value="P:cytoplasmic microtubule organization"/>
    <property type="evidence" value="ECO:0007669"/>
    <property type="project" value="TreeGrafter"/>
</dbReference>
<dbReference type="CDD" id="cd23599">
    <property type="entry name" value="TFP_LU_ECD_Cold"/>
    <property type="match status" value="1"/>
</dbReference>
<dbReference type="EMBL" id="OA883712">
    <property type="protein sequence ID" value="CAD7279521.1"/>
    <property type="molecule type" value="Genomic_DNA"/>
</dbReference>
<evidence type="ECO:0000256" key="4">
    <source>
        <dbReference type="ARBA" id="ARBA00022701"/>
    </source>
</evidence>
<organism evidence="11">
    <name type="scientific">Notodromas monacha</name>
    <dbReference type="NCBI Taxonomy" id="399045"/>
    <lineage>
        <taxon>Eukaryota</taxon>
        <taxon>Metazoa</taxon>
        <taxon>Ecdysozoa</taxon>
        <taxon>Arthropoda</taxon>
        <taxon>Crustacea</taxon>
        <taxon>Oligostraca</taxon>
        <taxon>Ostracoda</taxon>
        <taxon>Podocopa</taxon>
        <taxon>Podocopida</taxon>
        <taxon>Cypridocopina</taxon>
        <taxon>Cypridoidea</taxon>
        <taxon>Cyprididae</taxon>
        <taxon>Notodromas</taxon>
    </lineage>
</organism>
<dbReference type="GO" id="GO:0051321">
    <property type="term" value="P:meiotic cell cycle"/>
    <property type="evidence" value="ECO:0007669"/>
    <property type="project" value="TreeGrafter"/>
</dbReference>
<comment type="similarity">
    <text evidence="2 6">Belongs to the TUBGCP family.</text>
</comment>
<feature type="domain" description="Gamma tubulin complex component C-terminal" evidence="9">
    <location>
        <begin position="452"/>
        <end position="729"/>
    </location>
</feature>
<dbReference type="InterPro" id="IPR042241">
    <property type="entry name" value="GCP_C_sf"/>
</dbReference>
<dbReference type="GO" id="GO:0000930">
    <property type="term" value="C:gamma-tubulin complex"/>
    <property type="evidence" value="ECO:0007669"/>
    <property type="project" value="TreeGrafter"/>
</dbReference>
<dbReference type="Proteomes" id="UP000678499">
    <property type="component" value="Unassembled WGS sequence"/>
</dbReference>
<keyword evidence="7" id="KW-0472">Membrane</keyword>
<dbReference type="Pfam" id="PF17681">
    <property type="entry name" value="GCP_N_terminal"/>
    <property type="match status" value="1"/>
</dbReference>
<evidence type="ECO:0000256" key="3">
    <source>
        <dbReference type="ARBA" id="ARBA00022490"/>
    </source>
</evidence>
<dbReference type="InterPro" id="IPR040457">
    <property type="entry name" value="GCP_C"/>
</dbReference>
<dbReference type="GO" id="GO:0000278">
    <property type="term" value="P:mitotic cell cycle"/>
    <property type="evidence" value="ECO:0007669"/>
    <property type="project" value="TreeGrafter"/>
</dbReference>
<dbReference type="EMBL" id="CAJPEX010001675">
    <property type="protein sequence ID" value="CAG0919673.1"/>
    <property type="molecule type" value="Genomic_DNA"/>
</dbReference>
<keyword evidence="12" id="KW-1185">Reference proteome</keyword>
<dbReference type="SUPFAM" id="SSF57302">
    <property type="entry name" value="Snake toxin-like"/>
    <property type="match status" value="1"/>
</dbReference>
<dbReference type="PANTHER" id="PTHR19302:SF27">
    <property type="entry name" value="GAMMA-TUBULIN COMPLEX COMPONENT 4"/>
    <property type="match status" value="1"/>
</dbReference>
<evidence type="ECO:0000259" key="10">
    <source>
        <dbReference type="Pfam" id="PF17681"/>
    </source>
</evidence>
<gene>
    <name evidence="11" type="ORF">NMOB1V02_LOCUS7193</name>
</gene>
<evidence type="ECO:0000256" key="7">
    <source>
        <dbReference type="SAM" id="Phobius"/>
    </source>
</evidence>
<evidence type="ECO:0000256" key="6">
    <source>
        <dbReference type="RuleBase" id="RU363050"/>
    </source>
</evidence>
<feature type="transmembrane region" description="Helical" evidence="7">
    <location>
        <begin position="113"/>
        <end position="138"/>
    </location>
</feature>
<dbReference type="GO" id="GO:0043015">
    <property type="term" value="F:gamma-tubulin binding"/>
    <property type="evidence" value="ECO:0007669"/>
    <property type="project" value="InterPro"/>
</dbReference>
<comment type="subcellular location">
    <subcellularLocation>
        <location evidence="1 6">Cytoplasm</location>
        <location evidence="1 6">Cytoskeleton</location>
        <location evidence="1 6">Microtubule organizing center</location>
    </subcellularLocation>
</comment>
<evidence type="ECO:0000256" key="1">
    <source>
        <dbReference type="ARBA" id="ARBA00004267"/>
    </source>
</evidence>
<dbReference type="PANTHER" id="PTHR19302">
    <property type="entry name" value="GAMMA TUBULIN COMPLEX PROTEIN"/>
    <property type="match status" value="1"/>
</dbReference>
<dbReference type="InterPro" id="IPR041470">
    <property type="entry name" value="GCP_N"/>
</dbReference>
<feature type="chain" id="PRO_5036403292" description="Gamma-tubulin complex component" evidence="8">
    <location>
        <begin position="20"/>
        <end position="747"/>
    </location>
</feature>
<sequence length="747" mass="84720">MRCLIEFLLIATLTSAVSSLECYVCSEQEENIGKCGKAIQICDYEDDVCMTQIRWGSTPYWSQGSDKQYYVTKSCSNATTCERSRVASLHRCHRIWYEDWECTECCKGDRCNYYITLGASGMAASIALVLSGLLVAILGRMYGDLVCALLGVPGAFYNVKGEGTEVFVEPRVLDVLSSNADSVLIEKICGIATSYCRLLRFIKKFSDFRRRGDEKYTDYYQVLAEGFRRLTKPYRLTVAKLEEEISSGPGSLMNFWYALEQFDPVLKAFNYLCFELENLQVPGSCVLNVLDKHSNKGVPFLKEACLELMKECRMPFLRHFASWVLLGVSQKRENDFFITGGNEDELGFASVTLNPQQLPVFISVRLANLILNLSKSVLLLRMFGGSQNSDLWQKVSEKHPEVLRKLKELNEEPDEIVFKRNFQTLVEEIGANIDKQMAKMILEDGKLVESCLLVIKNHFLMGQGDLHTALVASITKLYSTRRQQKDETKIQPRINECVRDELEACNLEKFPNGIRVVSREPCSFTLEFDIGLPCNLVVSEALIATKYRPIYEFLVRVRKAQIGLLSLSCRRMKLKVMPRGDKAREACLLMEMLFVVRHVLSFADWFIEEKFAELLAGIKAEKTALDQIRGLHETFAFEVGALINSIFLKAMKKVLDACDNYCALLMDSQDGYTDESDAHKCFLVEAAFKQGVVAVMQFTLVAHRKEVATSLKELTRQLCANPHMLAKYIPSSYEEDGIEIRSLLGRI</sequence>
<dbReference type="OrthoDB" id="6278121at2759"/>
<dbReference type="GO" id="GO:0051225">
    <property type="term" value="P:spindle assembly"/>
    <property type="evidence" value="ECO:0007669"/>
    <property type="project" value="TreeGrafter"/>
</dbReference>
<evidence type="ECO:0000256" key="8">
    <source>
        <dbReference type="SAM" id="SignalP"/>
    </source>
</evidence>
<keyword evidence="5 6" id="KW-0206">Cytoskeleton</keyword>
<dbReference type="GO" id="GO:0051011">
    <property type="term" value="F:microtubule minus-end binding"/>
    <property type="evidence" value="ECO:0007669"/>
    <property type="project" value="TreeGrafter"/>
</dbReference>
<keyword evidence="4 6" id="KW-0493">Microtubule</keyword>
<dbReference type="InterPro" id="IPR007259">
    <property type="entry name" value="GCP"/>
</dbReference>
<dbReference type="Gene3D" id="1.20.120.1900">
    <property type="entry name" value="Gamma-tubulin complex, C-terminal domain"/>
    <property type="match status" value="1"/>
</dbReference>
<name>A0A7R9GFT3_9CRUS</name>
<dbReference type="GO" id="GO:0000922">
    <property type="term" value="C:spindle pole"/>
    <property type="evidence" value="ECO:0007669"/>
    <property type="project" value="InterPro"/>
</dbReference>
<feature type="signal peptide" evidence="8">
    <location>
        <begin position="1"/>
        <end position="19"/>
    </location>
</feature>
<accession>A0A7R9GFT3</accession>
<dbReference type="InterPro" id="IPR045860">
    <property type="entry name" value="Snake_toxin-like_sf"/>
</dbReference>
<evidence type="ECO:0000313" key="11">
    <source>
        <dbReference type="EMBL" id="CAD7279521.1"/>
    </source>
</evidence>
<feature type="domain" description="Gamma tubulin complex component protein N-terminal" evidence="10">
    <location>
        <begin position="144"/>
        <end position="443"/>
    </location>
</feature>
<keyword evidence="3 6" id="KW-0963">Cytoplasm</keyword>
<evidence type="ECO:0000259" key="9">
    <source>
        <dbReference type="Pfam" id="PF04130"/>
    </source>
</evidence>
<evidence type="ECO:0000256" key="5">
    <source>
        <dbReference type="ARBA" id="ARBA00023212"/>
    </source>
</evidence>
<evidence type="ECO:0000313" key="12">
    <source>
        <dbReference type="Proteomes" id="UP000678499"/>
    </source>
</evidence>
<proteinExistence type="inferred from homology"/>
<dbReference type="GO" id="GO:0007020">
    <property type="term" value="P:microtubule nucleation"/>
    <property type="evidence" value="ECO:0007669"/>
    <property type="project" value="InterPro"/>
</dbReference>
<protein>
    <recommendedName>
        <fullName evidence="6">Gamma-tubulin complex component</fullName>
    </recommendedName>
</protein>
<keyword evidence="8" id="KW-0732">Signal</keyword>
<keyword evidence="7" id="KW-0812">Transmembrane</keyword>
<evidence type="ECO:0000256" key="2">
    <source>
        <dbReference type="ARBA" id="ARBA00010337"/>
    </source>
</evidence>
<dbReference type="AlphaFoldDB" id="A0A7R9GFT3"/>
<reference evidence="11" key="1">
    <citation type="submission" date="2020-11" db="EMBL/GenBank/DDBJ databases">
        <authorList>
            <person name="Tran Van P."/>
        </authorList>
    </citation>
    <scope>NUCLEOTIDE SEQUENCE</scope>
</reference>